<evidence type="ECO:0000313" key="1">
    <source>
        <dbReference type="EMBL" id="CDH60184.1"/>
    </source>
</evidence>
<gene>
    <name evidence="1" type="ORF">LCOR_10973.1</name>
</gene>
<comment type="caution">
    <text evidence="1">The sequence shown here is derived from an EMBL/GenBank/DDBJ whole genome shotgun (WGS) entry which is preliminary data.</text>
</comment>
<dbReference type="VEuPathDB" id="FungiDB:LCOR_10973.1"/>
<evidence type="ECO:0000313" key="2">
    <source>
        <dbReference type="Proteomes" id="UP000027586"/>
    </source>
</evidence>
<sequence length="72" mass="8911">MLPFFIKMPLKIWHKRRRMAMQMNDEHPRRLQHGQPRLERPRIHIRNWRRIDGASTRTSKHHTWLISMSSLC</sequence>
<proteinExistence type="predicted"/>
<protein>
    <submittedName>
        <fullName evidence="1">Uncharacterized protein</fullName>
    </submittedName>
</protein>
<name>A0A068SD35_9FUNG</name>
<organism evidence="1 2">
    <name type="scientific">Lichtheimia corymbifera JMRC:FSU:9682</name>
    <dbReference type="NCBI Taxonomy" id="1263082"/>
    <lineage>
        <taxon>Eukaryota</taxon>
        <taxon>Fungi</taxon>
        <taxon>Fungi incertae sedis</taxon>
        <taxon>Mucoromycota</taxon>
        <taxon>Mucoromycotina</taxon>
        <taxon>Mucoromycetes</taxon>
        <taxon>Mucorales</taxon>
        <taxon>Lichtheimiaceae</taxon>
        <taxon>Lichtheimia</taxon>
    </lineage>
</organism>
<dbReference type="AlphaFoldDB" id="A0A068SD35"/>
<reference evidence="1" key="1">
    <citation type="submission" date="2013-08" db="EMBL/GenBank/DDBJ databases">
        <title>Gene expansion shapes genome architecture in the human pathogen Lichtheimia corymbifera: an evolutionary genomics analysis in the ancient terrestrial Mucorales (Mucoromycotina).</title>
        <authorList>
            <person name="Schwartze V.U."/>
            <person name="Winter S."/>
            <person name="Shelest E."/>
            <person name="Marcet-Houben M."/>
            <person name="Horn F."/>
            <person name="Wehner S."/>
            <person name="Hoffmann K."/>
            <person name="Riege K."/>
            <person name="Sammeth M."/>
            <person name="Nowrousian M."/>
            <person name="Valiante V."/>
            <person name="Linde J."/>
            <person name="Jacobsen I.D."/>
            <person name="Marz M."/>
            <person name="Brakhage A.A."/>
            <person name="Gabaldon T."/>
            <person name="Bocker S."/>
            <person name="Voigt K."/>
        </authorList>
    </citation>
    <scope>NUCLEOTIDE SEQUENCE [LARGE SCALE GENOMIC DNA]</scope>
    <source>
        <strain evidence="1">FSU 9682</strain>
    </source>
</reference>
<keyword evidence="2" id="KW-1185">Reference proteome</keyword>
<accession>A0A068SD35</accession>
<dbReference type="EMBL" id="CBTN010000085">
    <property type="protein sequence ID" value="CDH60184.1"/>
    <property type="molecule type" value="Genomic_DNA"/>
</dbReference>
<dbReference type="Proteomes" id="UP000027586">
    <property type="component" value="Unassembled WGS sequence"/>
</dbReference>